<evidence type="ECO:0000256" key="6">
    <source>
        <dbReference type="ARBA" id="ARBA00022801"/>
    </source>
</evidence>
<dbReference type="GO" id="GO:0071944">
    <property type="term" value="C:cell periphery"/>
    <property type="evidence" value="ECO:0007669"/>
    <property type="project" value="UniProtKB-ARBA"/>
</dbReference>
<feature type="compositionally biased region" description="Low complexity" evidence="10">
    <location>
        <begin position="435"/>
        <end position="452"/>
    </location>
</feature>
<dbReference type="CDD" id="cd14473">
    <property type="entry name" value="FERM_B-lobe"/>
    <property type="match status" value="1"/>
</dbReference>
<dbReference type="InterPro" id="IPR011993">
    <property type="entry name" value="PH-like_dom_sf"/>
</dbReference>
<evidence type="ECO:0000259" key="13">
    <source>
        <dbReference type="PROSITE" id="PS50057"/>
    </source>
</evidence>
<dbReference type="Gene3D" id="2.30.29.30">
    <property type="entry name" value="Pleckstrin-homology domain (PH domain)/Phosphotyrosine-binding domain (PTB)"/>
    <property type="match status" value="1"/>
</dbReference>
<dbReference type="InterPro" id="IPR000387">
    <property type="entry name" value="Tyr_Pase_dom"/>
</dbReference>
<evidence type="ECO:0000256" key="8">
    <source>
        <dbReference type="ARBA" id="ARBA00022949"/>
    </source>
</evidence>
<dbReference type="SMART" id="SM00404">
    <property type="entry name" value="PTPc_motif"/>
    <property type="match status" value="1"/>
</dbReference>
<dbReference type="EMBL" id="GFXV01003562">
    <property type="protein sequence ID" value="MBW15367.1"/>
    <property type="molecule type" value="Transcribed_RNA"/>
</dbReference>
<dbReference type="InterPro" id="IPR035963">
    <property type="entry name" value="FERM_2"/>
</dbReference>
<dbReference type="Pfam" id="PF08736">
    <property type="entry name" value="FA"/>
    <property type="match status" value="1"/>
</dbReference>
<feature type="compositionally biased region" description="Low complexity" evidence="10">
    <location>
        <begin position="392"/>
        <end position="401"/>
    </location>
</feature>
<evidence type="ECO:0000256" key="9">
    <source>
        <dbReference type="ARBA" id="ARBA00023212"/>
    </source>
</evidence>
<dbReference type="FunFam" id="1.20.80.10:FF:000003">
    <property type="entry name" value="Tyrosine-protein phosphatase non-receptor type 4"/>
    <property type="match status" value="1"/>
</dbReference>
<dbReference type="PROSITE" id="PS50056">
    <property type="entry name" value="TYR_PHOSPHATASE_2"/>
    <property type="match status" value="1"/>
</dbReference>
<dbReference type="PANTHER" id="PTHR45706">
    <property type="entry name" value="TYROSINE-PROTEIN PHOSPHATASE"/>
    <property type="match status" value="1"/>
</dbReference>
<dbReference type="CDD" id="cd13189">
    <property type="entry name" value="FERM_C_PTPN4_PTPN3_like"/>
    <property type="match status" value="1"/>
</dbReference>
<dbReference type="Gene3D" id="1.20.80.10">
    <property type="match status" value="1"/>
</dbReference>
<comment type="similarity">
    <text evidence="3">Belongs to the protein-tyrosine phosphatase family. Non-receptor class subfamily.</text>
</comment>
<keyword evidence="5" id="KW-0963">Cytoplasm</keyword>
<dbReference type="InterPro" id="IPR041783">
    <property type="entry name" value="PTPN3/4_FERM_C"/>
</dbReference>
<dbReference type="InterPro" id="IPR001478">
    <property type="entry name" value="PDZ"/>
</dbReference>
<dbReference type="Gene3D" id="3.10.20.90">
    <property type="entry name" value="Phosphatidylinositol 3-kinase Catalytic Subunit, Chain A, domain 1"/>
    <property type="match status" value="1"/>
</dbReference>
<proteinExistence type="inferred from homology"/>
<dbReference type="Pfam" id="PF00595">
    <property type="entry name" value="PDZ"/>
    <property type="match status" value="1"/>
</dbReference>
<evidence type="ECO:0000256" key="1">
    <source>
        <dbReference type="ARBA" id="ARBA00004245"/>
    </source>
</evidence>
<dbReference type="GO" id="GO:0016020">
    <property type="term" value="C:membrane"/>
    <property type="evidence" value="ECO:0007669"/>
    <property type="project" value="UniProtKB-ARBA"/>
</dbReference>
<feature type="domain" description="FERM" evidence="13">
    <location>
        <begin position="34"/>
        <end position="321"/>
    </location>
</feature>
<dbReference type="InterPro" id="IPR019748">
    <property type="entry name" value="FERM_central"/>
</dbReference>
<dbReference type="InterPro" id="IPR016130">
    <property type="entry name" value="Tyr_Pase_AS"/>
</dbReference>
<protein>
    <recommendedName>
        <fullName evidence="4">protein-tyrosine-phosphatase</fullName>
        <ecNumber evidence="4">3.1.3.48</ecNumber>
    </recommendedName>
</protein>
<feature type="domain" description="Tyrosine specific protein phosphatases" evidence="12">
    <location>
        <begin position="802"/>
        <end position="876"/>
    </location>
</feature>
<dbReference type="SMART" id="SM00295">
    <property type="entry name" value="B41"/>
    <property type="match status" value="1"/>
</dbReference>
<evidence type="ECO:0000256" key="10">
    <source>
        <dbReference type="SAM" id="MobiDB-lite"/>
    </source>
</evidence>
<dbReference type="SMART" id="SM01196">
    <property type="entry name" value="FERM_C"/>
    <property type="match status" value="1"/>
</dbReference>
<reference evidence="15" key="1">
    <citation type="submission" date="2017-10" db="EMBL/GenBank/DDBJ databases">
        <title>Transcriptome Assembly of Sugarcane Aphid Adults.</title>
        <authorList>
            <person name="Scully E.D."/>
            <person name="Palmer N.A."/>
            <person name="Geib S.M."/>
            <person name="Sarath G."/>
            <person name="Sattler S.E."/>
        </authorList>
    </citation>
    <scope>NUCLEOTIDE SEQUENCE</scope>
    <source>
        <tissue evidence="15">Whole body</tissue>
    </source>
</reference>
<dbReference type="FunFam" id="2.30.29.30:FF:000002">
    <property type="entry name" value="Band 4.1-like protein 5 isoform 1"/>
    <property type="match status" value="1"/>
</dbReference>
<keyword evidence="15" id="KW-0675">Receptor</keyword>
<dbReference type="InterPro" id="IPR029071">
    <property type="entry name" value="Ubiquitin-like_domsf"/>
</dbReference>
<dbReference type="Gene3D" id="3.90.190.10">
    <property type="entry name" value="Protein tyrosine phosphatase superfamily"/>
    <property type="match status" value="1"/>
</dbReference>
<dbReference type="PROSITE" id="PS50057">
    <property type="entry name" value="FERM_3"/>
    <property type="match status" value="1"/>
</dbReference>
<dbReference type="InterPro" id="IPR014352">
    <property type="entry name" value="FERM/acyl-CoA-bd_prot_sf"/>
</dbReference>
<dbReference type="Pfam" id="PF00373">
    <property type="entry name" value="FERM_M"/>
    <property type="match status" value="1"/>
</dbReference>
<dbReference type="Gene3D" id="2.30.42.10">
    <property type="match status" value="1"/>
</dbReference>
<dbReference type="SMART" id="SM01195">
    <property type="entry name" value="FA"/>
    <property type="match status" value="1"/>
</dbReference>
<dbReference type="AlphaFoldDB" id="A0A2H8TMH1"/>
<feature type="domain" description="Tyrosine-protein phosphatase" evidence="11">
    <location>
        <begin position="625"/>
        <end position="885"/>
    </location>
</feature>
<dbReference type="PROSITE" id="PS50055">
    <property type="entry name" value="TYR_PHOSPHATASE_PTP"/>
    <property type="match status" value="1"/>
</dbReference>
<dbReference type="InterPro" id="IPR018979">
    <property type="entry name" value="FERM_N"/>
</dbReference>
<feature type="domain" description="PDZ" evidence="14">
    <location>
        <begin position="485"/>
        <end position="557"/>
    </location>
</feature>
<keyword evidence="6" id="KW-0378">Hydrolase</keyword>
<dbReference type="SUPFAM" id="SSF50729">
    <property type="entry name" value="PH domain-like"/>
    <property type="match status" value="1"/>
</dbReference>
<dbReference type="PROSITE" id="PS00660">
    <property type="entry name" value="FERM_1"/>
    <property type="match status" value="1"/>
</dbReference>
<dbReference type="EC" id="3.1.3.48" evidence="4"/>
<dbReference type="InterPro" id="IPR036034">
    <property type="entry name" value="PDZ_sf"/>
</dbReference>
<dbReference type="PRINTS" id="PR00935">
    <property type="entry name" value="BAND41"/>
</dbReference>
<dbReference type="InterPro" id="IPR003595">
    <property type="entry name" value="Tyr_Pase_cat"/>
</dbReference>
<evidence type="ECO:0000256" key="7">
    <source>
        <dbReference type="ARBA" id="ARBA00022912"/>
    </source>
</evidence>
<name>A0A2H8TMH1_9HEMI</name>
<dbReference type="InterPro" id="IPR000242">
    <property type="entry name" value="PTP_cat"/>
</dbReference>
<feature type="region of interest" description="Disordered" evidence="10">
    <location>
        <begin position="381"/>
        <end position="452"/>
    </location>
</feature>
<dbReference type="SUPFAM" id="SSF54236">
    <property type="entry name" value="Ubiquitin-like"/>
    <property type="match status" value="1"/>
</dbReference>
<dbReference type="GO" id="GO:0048666">
    <property type="term" value="P:neuron development"/>
    <property type="evidence" value="ECO:0007669"/>
    <property type="project" value="UniProtKB-ARBA"/>
</dbReference>
<evidence type="ECO:0000256" key="2">
    <source>
        <dbReference type="ARBA" id="ARBA00004282"/>
    </source>
</evidence>
<organism evidence="15">
    <name type="scientific">Melanaphis sacchari</name>
    <dbReference type="NCBI Taxonomy" id="742174"/>
    <lineage>
        <taxon>Eukaryota</taxon>
        <taxon>Metazoa</taxon>
        <taxon>Ecdysozoa</taxon>
        <taxon>Arthropoda</taxon>
        <taxon>Hexapoda</taxon>
        <taxon>Insecta</taxon>
        <taxon>Pterygota</taxon>
        <taxon>Neoptera</taxon>
        <taxon>Paraneoptera</taxon>
        <taxon>Hemiptera</taxon>
        <taxon>Sternorrhyncha</taxon>
        <taxon>Aphidomorpha</taxon>
        <taxon>Aphidoidea</taxon>
        <taxon>Aphididae</taxon>
        <taxon>Aphidini</taxon>
        <taxon>Melanaphis</taxon>
    </lineage>
</organism>
<dbReference type="PROSITE" id="PS50106">
    <property type="entry name" value="PDZ"/>
    <property type="match status" value="1"/>
</dbReference>
<evidence type="ECO:0000259" key="14">
    <source>
        <dbReference type="PROSITE" id="PS50106"/>
    </source>
</evidence>
<dbReference type="PANTHER" id="PTHR45706:SF4">
    <property type="entry name" value="TYROSINE-PROTEIN PHOSPHATASE"/>
    <property type="match status" value="1"/>
</dbReference>
<accession>A0A2H8TMH1</accession>
<keyword evidence="7" id="KW-0904">Protein phosphatase</keyword>
<gene>
    <name evidence="15" type="primary">PTPN4_0</name>
</gene>
<dbReference type="GO" id="GO:0070161">
    <property type="term" value="C:anchoring junction"/>
    <property type="evidence" value="ECO:0007669"/>
    <property type="project" value="UniProtKB-SubCell"/>
</dbReference>
<evidence type="ECO:0000313" key="15">
    <source>
        <dbReference type="EMBL" id="MBW15367.1"/>
    </source>
</evidence>
<dbReference type="SMART" id="SM00228">
    <property type="entry name" value="PDZ"/>
    <property type="match status" value="1"/>
</dbReference>
<evidence type="ECO:0000259" key="12">
    <source>
        <dbReference type="PROSITE" id="PS50056"/>
    </source>
</evidence>
<dbReference type="OrthoDB" id="5854685at2759"/>
<dbReference type="SUPFAM" id="SSF52799">
    <property type="entry name" value="(Phosphotyrosine protein) phosphatases II"/>
    <property type="match status" value="1"/>
</dbReference>
<dbReference type="InterPro" id="IPR019749">
    <property type="entry name" value="Band_41_domain"/>
</dbReference>
<dbReference type="SUPFAM" id="SSF47031">
    <property type="entry name" value="Second domain of FERM"/>
    <property type="match status" value="1"/>
</dbReference>
<dbReference type="GO" id="GO:0004725">
    <property type="term" value="F:protein tyrosine phosphatase activity"/>
    <property type="evidence" value="ECO:0007669"/>
    <property type="project" value="UniProtKB-EC"/>
</dbReference>
<dbReference type="GO" id="GO:0009887">
    <property type="term" value="P:animal organ morphogenesis"/>
    <property type="evidence" value="ECO:0007669"/>
    <property type="project" value="UniProtKB-ARBA"/>
</dbReference>
<dbReference type="Pfam" id="PF09380">
    <property type="entry name" value="FERM_C"/>
    <property type="match status" value="1"/>
</dbReference>
<dbReference type="PROSITE" id="PS00383">
    <property type="entry name" value="TYR_PHOSPHATASE_1"/>
    <property type="match status" value="1"/>
</dbReference>
<dbReference type="Pfam" id="PF00102">
    <property type="entry name" value="Y_phosphatase"/>
    <property type="match status" value="1"/>
</dbReference>
<comment type="subcellular location">
    <subcellularLocation>
        <location evidence="2">Cell junction</location>
    </subcellularLocation>
    <subcellularLocation>
        <location evidence="1">Cytoplasm</location>
        <location evidence="1">Cytoskeleton</location>
    </subcellularLocation>
</comment>
<dbReference type="GO" id="GO:0005856">
    <property type="term" value="C:cytoskeleton"/>
    <property type="evidence" value="ECO:0007669"/>
    <property type="project" value="UniProtKB-SubCell"/>
</dbReference>
<dbReference type="InterPro" id="IPR018980">
    <property type="entry name" value="FERM_PH-like_C"/>
</dbReference>
<sequence>MIEGVSRRTLAGSSGTYNVRATELAVDRGRLKSINATVVFLDDTQHCFKLDKRAKGEALLEAVFQHLELIEKDYFGLQFTENGLTPSVSNTDVIRWLNPKKSIKKQMRGGFFYFCVKFYVSDPSKLQEEYTRYHLYLQLRKDILHGKLLVSPSTACLLASYTVQSELGDYHPEEHKPGYISGMVLIPGQTEQLENQISELHKLHKGQSPADAEFNFLDHGKRLDMYGVDLHKAKDSSDKELDIGVTCNGLVVFQNNIRINTLSWAKIVKISFKRRHFFVQLRREMSENYDTVLGFNMMTYRSSKHLWKSCVEHHSFFRLNQPICPSNNRGFRRLLPGPFLLGSRFSYSGRTEIQTIEESRMSQPRPHRTFLRFKSKYCSKQPVNNNTENKSSKSILKSSAKGSHDNKVKSVDKEPRPAWGPNSSLVSDDEGGFISSAVRPSSSSSGAGLAATGRNYVDDDISSSIYDIPAYDTESSLGCENNVVCIHMNADEEGRFGFNVRGGSDLGLPIVVSRVVPNTAAYRSQPKLCEGDQVLMINGQEVSEMVHDDVVNLIRAARDVEHDGKLVLTVQQKGDDDDDDDDCLKEKEEEPLFQYIPESPPSNMSSDPLVQSILLLGDGLASGSLLTQFEQLYRHKPETSMDSARTTQNIHKNRYRDIAPYDITRYIIKNQDHDYINANYINMEIPGSGIINRYIATQGPLQTTISDFWNMVLESRSTLIVMVTALVEKGRQKCAKYWPPINETLEVNSNITLKLVSEETDTSNIIVYRQIELTETSTNETRSVTQLQYSLWPDHGVPDDSDRLLNLVGAVRKERAGVVEPVVIHCSAGIGRTGVIILLETALCLIEAGQPVYPLEIVRQMRDQRAMMVQTSNQYKFVCSCIHYAFTQGIVKPLPEYSQQ</sequence>
<evidence type="ECO:0000256" key="5">
    <source>
        <dbReference type="ARBA" id="ARBA00022490"/>
    </source>
</evidence>
<evidence type="ECO:0000256" key="3">
    <source>
        <dbReference type="ARBA" id="ARBA00009649"/>
    </source>
</evidence>
<evidence type="ECO:0000256" key="4">
    <source>
        <dbReference type="ARBA" id="ARBA00013064"/>
    </source>
</evidence>
<dbReference type="SUPFAM" id="SSF50156">
    <property type="entry name" value="PDZ domain-like"/>
    <property type="match status" value="1"/>
</dbReference>
<keyword evidence="8" id="KW-0965">Cell junction</keyword>
<dbReference type="InterPro" id="IPR014847">
    <property type="entry name" value="FA"/>
</dbReference>
<dbReference type="SMART" id="SM00194">
    <property type="entry name" value="PTPc"/>
    <property type="match status" value="1"/>
</dbReference>
<feature type="compositionally biased region" description="Basic and acidic residues" evidence="10">
    <location>
        <begin position="402"/>
        <end position="416"/>
    </location>
</feature>
<dbReference type="PRINTS" id="PR00700">
    <property type="entry name" value="PRTYPHPHTASE"/>
</dbReference>
<evidence type="ECO:0000259" key="11">
    <source>
        <dbReference type="PROSITE" id="PS50055"/>
    </source>
</evidence>
<dbReference type="InterPro" id="IPR000299">
    <property type="entry name" value="FERM_domain"/>
</dbReference>
<keyword evidence="9" id="KW-0206">Cytoskeleton</keyword>
<dbReference type="InterPro" id="IPR019747">
    <property type="entry name" value="FERM_CS"/>
</dbReference>
<dbReference type="InterPro" id="IPR029021">
    <property type="entry name" value="Prot-tyrosine_phosphatase-like"/>
</dbReference>
<dbReference type="Pfam" id="PF09379">
    <property type="entry name" value="FERM_N"/>
    <property type="match status" value="1"/>
</dbReference>